<gene>
    <name evidence="3" type="ORF">METZ01_LOCUS243403</name>
</gene>
<feature type="non-terminal residue" evidence="3">
    <location>
        <position position="62"/>
    </location>
</feature>
<dbReference type="PANTHER" id="PTHR11601">
    <property type="entry name" value="CYSTEINE DESULFURYLASE FAMILY MEMBER"/>
    <property type="match status" value="1"/>
</dbReference>
<dbReference type="InterPro" id="IPR000192">
    <property type="entry name" value="Aminotrans_V_dom"/>
</dbReference>
<dbReference type="InterPro" id="IPR015422">
    <property type="entry name" value="PyrdxlP-dep_Trfase_small"/>
</dbReference>
<evidence type="ECO:0000313" key="3">
    <source>
        <dbReference type="EMBL" id="SVB90549.1"/>
    </source>
</evidence>
<dbReference type="Gene3D" id="1.10.260.50">
    <property type="match status" value="1"/>
</dbReference>
<dbReference type="AlphaFoldDB" id="A0A382HTP0"/>
<sequence>MSDETLYYFDNNATTCVAPEVVEAMLPYLTEQWGNPSSAYSFGNRVSECVAEARNNVAKLIN</sequence>
<organism evidence="3">
    <name type="scientific">marine metagenome</name>
    <dbReference type="NCBI Taxonomy" id="408172"/>
    <lineage>
        <taxon>unclassified sequences</taxon>
        <taxon>metagenomes</taxon>
        <taxon>ecological metagenomes</taxon>
    </lineage>
</organism>
<comment type="cofactor">
    <cofactor evidence="1">
        <name>pyridoxal 5'-phosphate</name>
        <dbReference type="ChEBI" id="CHEBI:597326"/>
    </cofactor>
</comment>
<dbReference type="InterPro" id="IPR015424">
    <property type="entry name" value="PyrdxlP-dep_Trfase"/>
</dbReference>
<reference evidence="3" key="1">
    <citation type="submission" date="2018-05" db="EMBL/GenBank/DDBJ databases">
        <authorList>
            <person name="Lanie J.A."/>
            <person name="Ng W.-L."/>
            <person name="Kazmierczak K.M."/>
            <person name="Andrzejewski T.M."/>
            <person name="Davidsen T.M."/>
            <person name="Wayne K.J."/>
            <person name="Tettelin H."/>
            <person name="Glass J.I."/>
            <person name="Rusch D."/>
            <person name="Podicherti R."/>
            <person name="Tsui H.-C.T."/>
            <person name="Winkler M.E."/>
        </authorList>
    </citation>
    <scope>NUCLEOTIDE SEQUENCE</scope>
</reference>
<evidence type="ECO:0000256" key="1">
    <source>
        <dbReference type="ARBA" id="ARBA00001933"/>
    </source>
</evidence>
<dbReference type="EMBL" id="UINC01063186">
    <property type="protein sequence ID" value="SVB90549.1"/>
    <property type="molecule type" value="Genomic_DNA"/>
</dbReference>
<protein>
    <recommendedName>
        <fullName evidence="2">Aminotransferase class V domain-containing protein</fullName>
    </recommendedName>
</protein>
<name>A0A382HTP0_9ZZZZ</name>
<feature type="domain" description="Aminotransferase class V" evidence="2">
    <location>
        <begin position="8"/>
        <end position="62"/>
    </location>
</feature>
<evidence type="ECO:0000259" key="2">
    <source>
        <dbReference type="Pfam" id="PF00266"/>
    </source>
</evidence>
<dbReference type="PANTHER" id="PTHR11601:SF34">
    <property type="entry name" value="CYSTEINE DESULFURASE"/>
    <property type="match status" value="1"/>
</dbReference>
<dbReference type="SUPFAM" id="SSF53383">
    <property type="entry name" value="PLP-dependent transferases"/>
    <property type="match status" value="1"/>
</dbReference>
<proteinExistence type="predicted"/>
<dbReference type="Pfam" id="PF00266">
    <property type="entry name" value="Aminotran_5"/>
    <property type="match status" value="1"/>
</dbReference>
<accession>A0A382HTP0</accession>
<dbReference type="Gene3D" id="3.90.1150.10">
    <property type="entry name" value="Aspartate Aminotransferase, domain 1"/>
    <property type="match status" value="1"/>
</dbReference>